<feature type="transmembrane region" description="Helical" evidence="1">
    <location>
        <begin position="86"/>
        <end position="106"/>
    </location>
</feature>
<feature type="transmembrane region" description="Helical" evidence="1">
    <location>
        <begin position="265"/>
        <end position="289"/>
    </location>
</feature>
<comment type="caution">
    <text evidence="3">The sequence shown here is derived from an EMBL/GenBank/DDBJ whole genome shotgun (WGS) entry which is preliminary data.</text>
</comment>
<feature type="transmembrane region" description="Helical" evidence="1">
    <location>
        <begin position="207"/>
        <end position="226"/>
    </location>
</feature>
<dbReference type="OrthoDB" id="9788724at2"/>
<feature type="domain" description="DUF5009" evidence="2">
    <location>
        <begin position="11"/>
        <end position="218"/>
    </location>
</feature>
<proteinExistence type="predicted"/>
<dbReference type="HOGENOM" id="CLU_056548_0_0_10"/>
<evidence type="ECO:0000256" key="1">
    <source>
        <dbReference type="SAM" id="Phobius"/>
    </source>
</evidence>
<keyword evidence="1" id="KW-0812">Transmembrane</keyword>
<keyword evidence="4" id="KW-1185">Reference proteome</keyword>
<name>F5IYM2_9BACT</name>
<protein>
    <recommendedName>
        <fullName evidence="2">DUF5009 domain-containing protein</fullName>
    </recommendedName>
</protein>
<dbReference type="Proteomes" id="UP000004913">
    <property type="component" value="Unassembled WGS sequence"/>
</dbReference>
<dbReference type="PANTHER" id="PTHR31061:SF24">
    <property type="entry name" value="LD22376P"/>
    <property type="match status" value="1"/>
</dbReference>
<dbReference type="AlphaFoldDB" id="F5IYM2"/>
<dbReference type="InterPro" id="IPR032176">
    <property type="entry name" value="DUF5009"/>
</dbReference>
<dbReference type="eggNOG" id="COG4299">
    <property type="taxonomic scope" value="Bacteria"/>
</dbReference>
<feature type="transmembrane region" description="Helical" evidence="1">
    <location>
        <begin position="179"/>
        <end position="200"/>
    </location>
</feature>
<dbReference type="PANTHER" id="PTHR31061">
    <property type="entry name" value="LD22376P"/>
    <property type="match status" value="1"/>
</dbReference>
<feature type="transmembrane region" description="Helical" evidence="1">
    <location>
        <begin position="147"/>
        <end position="167"/>
    </location>
</feature>
<dbReference type="Pfam" id="PF16401">
    <property type="entry name" value="DUF5009"/>
    <property type="match status" value="1"/>
</dbReference>
<feature type="transmembrane region" description="Helical" evidence="1">
    <location>
        <begin position="335"/>
        <end position="355"/>
    </location>
</feature>
<organism evidence="3 4">
    <name type="scientific">Dysgonomonas gadei ATCC BAA-286</name>
    <dbReference type="NCBI Taxonomy" id="742766"/>
    <lineage>
        <taxon>Bacteria</taxon>
        <taxon>Pseudomonadati</taxon>
        <taxon>Bacteroidota</taxon>
        <taxon>Bacteroidia</taxon>
        <taxon>Bacteroidales</taxon>
        <taxon>Dysgonomonadaceae</taxon>
        <taxon>Dysgonomonas</taxon>
    </lineage>
</organism>
<keyword evidence="1" id="KW-0472">Membrane</keyword>
<sequence>MDSSLIAKPVRVASIDIFRALTMFFMIFVNDFWSVSGVPHWLEHAAASEDMLGFSDVVFPSFLFILGMSIPLAMESRMKKGETKKQILWHIVVRSVALLVMGLFTVNLESGVADETGISKPVFTILTLFGFFLIWNVYPKQDGRKKYLFTALKVLGVIILGVLAVIYRDGEGGLFQIRWWGILGLIGWTYLLCAIIYLFLYKNRMYLWIAAVLFILLCVAGSNHWLGFFHEIIPGNGCFHAFTMGGVLLMLLFKRPETEVNPNRKLVITFVAGIGTLLLGLLSHSFWIISKIQATPTWLFLCLGISLLTYAFIYRLTDMQGKASWFDIIKPAGTATLTCYLLPYLLYSIFTLINLQLPESLLVSPVGLLKCAVFSLLTIGLTALLVKVGVKLKI</sequence>
<keyword evidence="1" id="KW-1133">Transmembrane helix</keyword>
<feature type="transmembrane region" description="Helical" evidence="1">
    <location>
        <begin position="295"/>
        <end position="314"/>
    </location>
</feature>
<dbReference type="STRING" id="742766.HMPREF9455_02252"/>
<evidence type="ECO:0000313" key="4">
    <source>
        <dbReference type="Proteomes" id="UP000004913"/>
    </source>
</evidence>
<dbReference type="RefSeq" id="WP_006799782.1">
    <property type="nucleotide sequence ID" value="NZ_GL891983.1"/>
</dbReference>
<gene>
    <name evidence="3" type="ORF">HMPREF9455_02252</name>
</gene>
<evidence type="ECO:0000259" key="2">
    <source>
        <dbReference type="Pfam" id="PF16401"/>
    </source>
</evidence>
<feature type="transmembrane region" description="Helical" evidence="1">
    <location>
        <begin position="367"/>
        <end position="386"/>
    </location>
</feature>
<dbReference type="EMBL" id="ADLV01000027">
    <property type="protein sequence ID" value="EGK01419.1"/>
    <property type="molecule type" value="Genomic_DNA"/>
</dbReference>
<feature type="transmembrane region" description="Helical" evidence="1">
    <location>
        <begin position="12"/>
        <end position="33"/>
    </location>
</feature>
<accession>F5IYM2</accession>
<evidence type="ECO:0000313" key="3">
    <source>
        <dbReference type="EMBL" id="EGK01419.1"/>
    </source>
</evidence>
<feature type="transmembrane region" description="Helical" evidence="1">
    <location>
        <begin position="232"/>
        <end position="253"/>
    </location>
</feature>
<feature type="transmembrane region" description="Helical" evidence="1">
    <location>
        <begin position="53"/>
        <end position="74"/>
    </location>
</feature>
<reference evidence="3 4" key="1">
    <citation type="submission" date="2011-04" db="EMBL/GenBank/DDBJ databases">
        <title>The Genome Sequence of Dysgonomonas gadei ATCC BAA-286.</title>
        <authorList>
            <consortium name="The Broad Institute Genome Sequencing Platform"/>
            <person name="Earl A."/>
            <person name="Ward D."/>
            <person name="Feldgarden M."/>
            <person name="Gevers D."/>
            <person name="Pudlo N."/>
            <person name="Martens E."/>
            <person name="Allen-Vercoe E."/>
            <person name="Young S.K."/>
            <person name="Zeng Q."/>
            <person name="Gargeya S."/>
            <person name="Fitzgerald M."/>
            <person name="Haas B."/>
            <person name="Abouelleil A."/>
            <person name="Alvarado L."/>
            <person name="Arachchi H.M."/>
            <person name="Berlin A."/>
            <person name="Brown A."/>
            <person name="Chapman S.B."/>
            <person name="Chen Z."/>
            <person name="Dunbar C."/>
            <person name="Freedman E."/>
            <person name="Gearin G."/>
            <person name="Gellesch M."/>
            <person name="Goldberg J."/>
            <person name="Griggs A."/>
            <person name="Gujja S."/>
            <person name="Heiman D."/>
            <person name="Howarth C."/>
            <person name="Larson L."/>
            <person name="Lui A."/>
            <person name="MacDonald P.J.P."/>
            <person name="Mehta T."/>
            <person name="Montmayeur A."/>
            <person name="Murphy C."/>
            <person name="Neiman D."/>
            <person name="Pearson M."/>
            <person name="Priest M."/>
            <person name="Roberts A."/>
            <person name="Saif S."/>
            <person name="Shea T."/>
            <person name="Shenoy N."/>
            <person name="Sisk P."/>
            <person name="Stolte C."/>
            <person name="Sykes S."/>
            <person name="Yandava C."/>
            <person name="Wortman J."/>
            <person name="Nusbaum C."/>
            <person name="Birren B."/>
        </authorList>
    </citation>
    <scope>NUCLEOTIDE SEQUENCE [LARGE SCALE GENOMIC DNA]</scope>
    <source>
        <strain evidence="3 4">ATCC BAA-286</strain>
    </source>
</reference>
<feature type="transmembrane region" description="Helical" evidence="1">
    <location>
        <begin position="118"/>
        <end position="135"/>
    </location>
</feature>